<keyword evidence="3" id="KW-1185">Reference proteome</keyword>
<gene>
    <name evidence="2" type="ORF">ANE_LOCUS1236</name>
</gene>
<feature type="domain" description="DUF4283" evidence="1">
    <location>
        <begin position="33"/>
        <end position="94"/>
    </location>
</feature>
<dbReference type="OrthoDB" id="1075231at2759"/>
<organism evidence="2 3">
    <name type="scientific">Arabis nemorensis</name>
    <dbReference type="NCBI Taxonomy" id="586526"/>
    <lineage>
        <taxon>Eukaryota</taxon>
        <taxon>Viridiplantae</taxon>
        <taxon>Streptophyta</taxon>
        <taxon>Embryophyta</taxon>
        <taxon>Tracheophyta</taxon>
        <taxon>Spermatophyta</taxon>
        <taxon>Magnoliopsida</taxon>
        <taxon>eudicotyledons</taxon>
        <taxon>Gunneridae</taxon>
        <taxon>Pentapetalae</taxon>
        <taxon>rosids</taxon>
        <taxon>malvids</taxon>
        <taxon>Brassicales</taxon>
        <taxon>Brassicaceae</taxon>
        <taxon>Arabideae</taxon>
        <taxon>Arabis</taxon>
    </lineage>
</organism>
<protein>
    <recommendedName>
        <fullName evidence="1">DUF4283 domain-containing protein</fullName>
    </recommendedName>
</protein>
<reference evidence="2" key="1">
    <citation type="submission" date="2019-07" db="EMBL/GenBank/DDBJ databases">
        <authorList>
            <person name="Dittberner H."/>
        </authorList>
    </citation>
    <scope>NUCLEOTIDE SEQUENCE [LARGE SCALE GENOMIC DNA]</scope>
</reference>
<dbReference type="InterPro" id="IPR025558">
    <property type="entry name" value="DUF4283"/>
</dbReference>
<evidence type="ECO:0000313" key="3">
    <source>
        <dbReference type="Proteomes" id="UP000489600"/>
    </source>
</evidence>
<dbReference type="EMBL" id="CABITT030000001">
    <property type="protein sequence ID" value="VVA90791.1"/>
    <property type="molecule type" value="Genomic_DNA"/>
</dbReference>
<dbReference type="AlphaFoldDB" id="A0A565AN58"/>
<evidence type="ECO:0000259" key="1">
    <source>
        <dbReference type="Pfam" id="PF14111"/>
    </source>
</evidence>
<name>A0A565AN58_9BRAS</name>
<sequence>MAYFGKMVAPRDGRKRLSLIKMPDFDDSVIFKQFERTLVGQVLNPSQAHRVKALLAFLPSLWKCEDRVRGLEMGKGRFQFWFENESDLQQVMTK</sequence>
<dbReference type="Proteomes" id="UP000489600">
    <property type="component" value="Unassembled WGS sequence"/>
</dbReference>
<proteinExistence type="predicted"/>
<comment type="caution">
    <text evidence="2">The sequence shown here is derived from an EMBL/GenBank/DDBJ whole genome shotgun (WGS) entry which is preliminary data.</text>
</comment>
<dbReference type="Pfam" id="PF14111">
    <property type="entry name" value="DUF4283"/>
    <property type="match status" value="1"/>
</dbReference>
<accession>A0A565AN58</accession>
<evidence type="ECO:0000313" key="2">
    <source>
        <dbReference type="EMBL" id="VVA90791.1"/>
    </source>
</evidence>